<accession>A0ABQ8F6Z7</accession>
<feature type="chain" id="PRO_5045278195" evidence="1">
    <location>
        <begin position="19"/>
        <end position="292"/>
    </location>
</feature>
<name>A0ABQ8F6Z7_9FUNG</name>
<dbReference type="EMBL" id="JAFCIX010000361">
    <property type="protein sequence ID" value="KAH6593079.1"/>
    <property type="molecule type" value="Genomic_DNA"/>
</dbReference>
<feature type="signal peptide" evidence="1">
    <location>
        <begin position="1"/>
        <end position="18"/>
    </location>
</feature>
<evidence type="ECO:0000313" key="3">
    <source>
        <dbReference type="Proteomes" id="UP001648503"/>
    </source>
</evidence>
<proteinExistence type="predicted"/>
<evidence type="ECO:0000313" key="2">
    <source>
        <dbReference type="EMBL" id="KAH6593079.1"/>
    </source>
</evidence>
<keyword evidence="3" id="KW-1185">Reference proteome</keyword>
<sequence>MHFFYLLSFVVVASYAAALPQPAGLSGKYSNNADANLASILEARSYQPGFNPQKNSATLMSLERRAGSAGSSRVNSGFNVPPLSTLSSEEAKVLINSLFKKDAFSFSNISSTIKNVGDGIAELSENGEKVKTKIVGTAGGLLAKYLSRNTYVSVALIVSATRGLNTIASFIESTTTPDDFYKVFSDFLDTFTELITAADKKEKESNDLIVDILKGTGTVLRNVEAAIKLLVDAVASSVKIFDAMKTLIGRLESGRTIYDEISNMMKSLVEFSAEQQKLQGEIITALKAAPSQ</sequence>
<comment type="caution">
    <text evidence="2">The sequence shown here is derived from an EMBL/GenBank/DDBJ whole genome shotgun (WGS) entry which is preliminary data.</text>
</comment>
<protein>
    <submittedName>
        <fullName evidence="2">Uncharacterized protein</fullName>
    </submittedName>
</protein>
<keyword evidence="1" id="KW-0732">Signal</keyword>
<dbReference type="Proteomes" id="UP001648503">
    <property type="component" value="Unassembled WGS sequence"/>
</dbReference>
<evidence type="ECO:0000256" key="1">
    <source>
        <dbReference type="SAM" id="SignalP"/>
    </source>
</evidence>
<gene>
    <name evidence="2" type="ORF">BASA50_007600</name>
</gene>
<reference evidence="2 3" key="1">
    <citation type="submission" date="2021-02" db="EMBL/GenBank/DDBJ databases">
        <title>Variation within the Batrachochytrium salamandrivorans European outbreak.</title>
        <authorList>
            <person name="Kelly M."/>
            <person name="Pasmans F."/>
            <person name="Shea T.P."/>
            <person name="Munoz J.F."/>
            <person name="Carranza S."/>
            <person name="Cuomo C.A."/>
            <person name="Martel A."/>
        </authorList>
    </citation>
    <scope>NUCLEOTIDE SEQUENCE [LARGE SCALE GENOMIC DNA]</scope>
    <source>
        <strain evidence="2 3">AMFP18/2</strain>
    </source>
</reference>
<organism evidence="2 3">
    <name type="scientific">Batrachochytrium salamandrivorans</name>
    <dbReference type="NCBI Taxonomy" id="1357716"/>
    <lineage>
        <taxon>Eukaryota</taxon>
        <taxon>Fungi</taxon>
        <taxon>Fungi incertae sedis</taxon>
        <taxon>Chytridiomycota</taxon>
        <taxon>Chytridiomycota incertae sedis</taxon>
        <taxon>Chytridiomycetes</taxon>
        <taxon>Rhizophydiales</taxon>
        <taxon>Rhizophydiales incertae sedis</taxon>
        <taxon>Batrachochytrium</taxon>
    </lineage>
</organism>